<accession>A0AAD6ZDW9</accession>
<sequence length="138" mass="14576">MSFTGVDYPADYIGFLVGGSPSGSRTMAQQITAAATQCPTASIVPVGYSQGAQLVHNAVKQLSAAVLKRIKALVTFGDPDKFYRIEGVPTDKTLIETDIVCSGIPLLALLLLPGSSEHLDYDENVGTAADFILGRVFL</sequence>
<dbReference type="Proteomes" id="UP001218218">
    <property type="component" value="Unassembled WGS sequence"/>
</dbReference>
<protein>
    <recommendedName>
        <fullName evidence="2">cutinase</fullName>
        <ecNumber evidence="2">3.1.1.74</ecNumber>
    </recommendedName>
</protein>
<name>A0AAD6ZDW9_9AGAR</name>
<evidence type="ECO:0000313" key="8">
    <source>
        <dbReference type="EMBL" id="KAJ7318406.1"/>
    </source>
</evidence>
<evidence type="ECO:0000256" key="6">
    <source>
        <dbReference type="ARBA" id="ARBA00034045"/>
    </source>
</evidence>
<feature type="active site" description="Nucleophile" evidence="7">
    <location>
        <position position="49"/>
    </location>
</feature>
<dbReference type="InterPro" id="IPR011150">
    <property type="entry name" value="Cutinase_monf"/>
</dbReference>
<evidence type="ECO:0000256" key="2">
    <source>
        <dbReference type="ARBA" id="ARBA00013095"/>
    </source>
</evidence>
<comment type="caution">
    <text evidence="8">The sequence shown here is derived from an EMBL/GenBank/DDBJ whole genome shotgun (WGS) entry which is preliminary data.</text>
</comment>
<evidence type="ECO:0000313" key="9">
    <source>
        <dbReference type="Proteomes" id="UP001218218"/>
    </source>
</evidence>
<evidence type="ECO:0000256" key="5">
    <source>
        <dbReference type="ARBA" id="ARBA00023157"/>
    </source>
</evidence>
<keyword evidence="4" id="KW-0378">Hydrolase</keyword>
<dbReference type="PANTHER" id="PTHR48250:SF2">
    <property type="entry name" value="CUTINASE"/>
    <property type="match status" value="1"/>
</dbReference>
<dbReference type="InterPro" id="IPR029058">
    <property type="entry name" value="AB_hydrolase_fold"/>
</dbReference>
<dbReference type="SUPFAM" id="SSF53474">
    <property type="entry name" value="alpha/beta-Hydrolases"/>
    <property type="match status" value="1"/>
</dbReference>
<dbReference type="Gene3D" id="3.40.50.1820">
    <property type="entry name" value="alpha/beta hydrolase"/>
    <property type="match status" value="1"/>
</dbReference>
<dbReference type="GO" id="GO:0050525">
    <property type="term" value="F:cutinase activity"/>
    <property type="evidence" value="ECO:0007669"/>
    <property type="project" value="UniProtKB-EC"/>
</dbReference>
<keyword evidence="9" id="KW-1185">Reference proteome</keyword>
<evidence type="ECO:0000256" key="1">
    <source>
        <dbReference type="ARBA" id="ARBA00007534"/>
    </source>
</evidence>
<dbReference type="AlphaFoldDB" id="A0AAD6ZDW9"/>
<keyword evidence="3" id="KW-0732">Signal</keyword>
<dbReference type="Pfam" id="PF01083">
    <property type="entry name" value="Cutinase"/>
    <property type="match status" value="1"/>
</dbReference>
<organism evidence="8 9">
    <name type="scientific">Mycena albidolilacea</name>
    <dbReference type="NCBI Taxonomy" id="1033008"/>
    <lineage>
        <taxon>Eukaryota</taxon>
        <taxon>Fungi</taxon>
        <taxon>Dikarya</taxon>
        <taxon>Basidiomycota</taxon>
        <taxon>Agaricomycotina</taxon>
        <taxon>Agaricomycetes</taxon>
        <taxon>Agaricomycetidae</taxon>
        <taxon>Agaricales</taxon>
        <taxon>Marasmiineae</taxon>
        <taxon>Mycenaceae</taxon>
        <taxon>Mycena</taxon>
    </lineage>
</organism>
<dbReference type="GO" id="GO:0005576">
    <property type="term" value="C:extracellular region"/>
    <property type="evidence" value="ECO:0007669"/>
    <property type="project" value="InterPro"/>
</dbReference>
<feature type="active site" evidence="7">
    <location>
        <position position="98"/>
    </location>
</feature>
<evidence type="ECO:0000256" key="3">
    <source>
        <dbReference type="ARBA" id="ARBA00022729"/>
    </source>
</evidence>
<dbReference type="InterPro" id="IPR000675">
    <property type="entry name" value="Cutinase/axe"/>
</dbReference>
<comment type="catalytic activity">
    <reaction evidence="6">
        <text>cutin + H2O = cutin monomers.</text>
        <dbReference type="EC" id="3.1.1.74"/>
    </reaction>
</comment>
<dbReference type="GO" id="GO:0016052">
    <property type="term" value="P:carbohydrate catabolic process"/>
    <property type="evidence" value="ECO:0007669"/>
    <property type="project" value="TreeGrafter"/>
</dbReference>
<evidence type="ECO:0000256" key="4">
    <source>
        <dbReference type="ARBA" id="ARBA00022801"/>
    </source>
</evidence>
<reference evidence="8" key="1">
    <citation type="submission" date="2023-03" db="EMBL/GenBank/DDBJ databases">
        <title>Massive genome expansion in bonnet fungi (Mycena s.s.) driven by repeated elements and novel gene families across ecological guilds.</title>
        <authorList>
            <consortium name="Lawrence Berkeley National Laboratory"/>
            <person name="Harder C.B."/>
            <person name="Miyauchi S."/>
            <person name="Viragh M."/>
            <person name="Kuo A."/>
            <person name="Thoen E."/>
            <person name="Andreopoulos B."/>
            <person name="Lu D."/>
            <person name="Skrede I."/>
            <person name="Drula E."/>
            <person name="Henrissat B."/>
            <person name="Morin E."/>
            <person name="Kohler A."/>
            <person name="Barry K."/>
            <person name="LaButti K."/>
            <person name="Morin E."/>
            <person name="Salamov A."/>
            <person name="Lipzen A."/>
            <person name="Mereny Z."/>
            <person name="Hegedus B."/>
            <person name="Baldrian P."/>
            <person name="Stursova M."/>
            <person name="Weitz H."/>
            <person name="Taylor A."/>
            <person name="Grigoriev I.V."/>
            <person name="Nagy L.G."/>
            <person name="Martin F."/>
            <person name="Kauserud H."/>
        </authorList>
    </citation>
    <scope>NUCLEOTIDE SEQUENCE</scope>
    <source>
        <strain evidence="8">CBHHK002</strain>
    </source>
</reference>
<dbReference type="SMART" id="SM01110">
    <property type="entry name" value="Cutinase"/>
    <property type="match status" value="1"/>
</dbReference>
<gene>
    <name evidence="8" type="ORF">DFH08DRAFT_971472</name>
</gene>
<dbReference type="PANTHER" id="PTHR48250">
    <property type="entry name" value="CUTINASE 2-RELATED"/>
    <property type="match status" value="1"/>
</dbReference>
<proteinExistence type="inferred from homology"/>
<comment type="similarity">
    <text evidence="1">Belongs to the cutinase family.</text>
</comment>
<evidence type="ECO:0000256" key="7">
    <source>
        <dbReference type="PIRSR" id="PIRSR611150-1"/>
    </source>
</evidence>
<feature type="active site" description="Proton donor/acceptor" evidence="7">
    <location>
        <position position="118"/>
    </location>
</feature>
<dbReference type="EC" id="3.1.1.74" evidence="2"/>
<dbReference type="EMBL" id="JARIHO010000058">
    <property type="protein sequence ID" value="KAJ7318406.1"/>
    <property type="molecule type" value="Genomic_DNA"/>
</dbReference>
<keyword evidence="5" id="KW-1015">Disulfide bond</keyword>